<dbReference type="PROSITE" id="PS51459">
    <property type="entry name" value="FIDO"/>
    <property type="match status" value="1"/>
</dbReference>
<dbReference type="InterPro" id="IPR003812">
    <property type="entry name" value="Fido"/>
</dbReference>
<feature type="compositionally biased region" description="Low complexity" evidence="1">
    <location>
        <begin position="167"/>
        <end position="178"/>
    </location>
</feature>
<comment type="caution">
    <text evidence="3">The sequence shown here is derived from an EMBL/GenBank/DDBJ whole genome shotgun (WGS) entry which is preliminary data.</text>
</comment>
<proteinExistence type="predicted"/>
<feature type="region of interest" description="Disordered" evidence="1">
    <location>
        <begin position="161"/>
        <end position="188"/>
    </location>
</feature>
<evidence type="ECO:0000313" key="3">
    <source>
        <dbReference type="EMBL" id="CCH78537.1"/>
    </source>
</evidence>
<name>A0A077M087_9MICO</name>
<dbReference type="SUPFAM" id="SSF140931">
    <property type="entry name" value="Fic-like"/>
    <property type="match status" value="1"/>
</dbReference>
<evidence type="ECO:0000259" key="2">
    <source>
        <dbReference type="PROSITE" id="PS51459"/>
    </source>
</evidence>
<dbReference type="InterPro" id="IPR036597">
    <property type="entry name" value="Fido-like_dom_sf"/>
</dbReference>
<evidence type="ECO:0000256" key="1">
    <source>
        <dbReference type="SAM" id="MobiDB-lite"/>
    </source>
</evidence>
<reference evidence="3 4" key="1">
    <citation type="journal article" date="2013" name="ISME J.">
        <title>A metabolic model for members of the genus Tetrasphaera involved in enhanced biological phosphorus removal.</title>
        <authorList>
            <person name="Kristiansen R."/>
            <person name="Nguyen H.T.T."/>
            <person name="Saunders A.M."/>
            <person name="Nielsen J.L."/>
            <person name="Wimmer R."/>
            <person name="Le V.Q."/>
            <person name="McIlroy S.J."/>
            <person name="Petrovski S."/>
            <person name="Seviour R.J."/>
            <person name="Calteau A."/>
            <person name="Nielsen K.L."/>
            <person name="Nielsen P.H."/>
        </authorList>
    </citation>
    <scope>NUCLEOTIDE SEQUENCE [LARGE SCALE GENOMIC DNA]</scope>
    <source>
        <strain evidence="3 4">T1-X7</strain>
    </source>
</reference>
<sequence length="267" mass="29279">MREELLADARGGDVDLDALLGDHFIRDLHRRLCADVWTWGGRLRIRELSIGVEPEQISVQLRAGLETIRYRWENTTDWTAHILGMVVHAETTRIHPFADGNGRSTRLLADLVHLVTQPSSAPPAIYDWDLPDRLAYIDALRRYERMRPWPRAAAIPSLCSSRRRSRPGCGSPSPSSDRPSTRAADPASDCCPCPQIPARPAVIGASVEPTPHRKEATMTPTAQDSLCDAGVVPEACTAADPPRGVDGASVEVQPVLAQHRDALVVAR</sequence>
<dbReference type="EMBL" id="CAJB01000223">
    <property type="protein sequence ID" value="CCH78537.1"/>
    <property type="molecule type" value="Genomic_DNA"/>
</dbReference>
<gene>
    <name evidence="3" type="ORF">BN12_30063</name>
</gene>
<keyword evidence="4" id="KW-1185">Reference proteome</keyword>
<feature type="domain" description="Fido" evidence="2">
    <location>
        <begin position="20"/>
        <end position="161"/>
    </location>
</feature>
<dbReference type="Pfam" id="PF02661">
    <property type="entry name" value="Fic"/>
    <property type="match status" value="1"/>
</dbReference>
<dbReference type="AlphaFoldDB" id="A0A077M087"/>
<protein>
    <recommendedName>
        <fullName evidence="2">Fido domain-containing protein</fullName>
    </recommendedName>
</protein>
<organism evidence="3 4">
    <name type="scientific">Nostocoides japonicum T1-X7</name>
    <dbReference type="NCBI Taxonomy" id="1194083"/>
    <lineage>
        <taxon>Bacteria</taxon>
        <taxon>Bacillati</taxon>
        <taxon>Actinomycetota</taxon>
        <taxon>Actinomycetes</taxon>
        <taxon>Micrococcales</taxon>
        <taxon>Intrasporangiaceae</taxon>
        <taxon>Nostocoides</taxon>
    </lineage>
</organism>
<dbReference type="Proteomes" id="UP000035721">
    <property type="component" value="Unassembled WGS sequence"/>
</dbReference>
<dbReference type="Gene3D" id="1.10.3290.10">
    <property type="entry name" value="Fido-like domain"/>
    <property type="match status" value="1"/>
</dbReference>
<accession>A0A077M087</accession>
<evidence type="ECO:0000313" key="4">
    <source>
        <dbReference type="Proteomes" id="UP000035721"/>
    </source>
</evidence>
<dbReference type="RefSeq" id="WP_048549657.1">
    <property type="nucleotide sequence ID" value="NZ_HF570958.1"/>
</dbReference>
<dbReference type="STRING" id="1194083.BN12_30063"/>